<organism evidence="1">
    <name type="scientific">Kribbella sp. HUAS MG21</name>
    <dbReference type="NCBI Taxonomy" id="3160966"/>
    <lineage>
        <taxon>Bacteria</taxon>
        <taxon>Bacillati</taxon>
        <taxon>Actinomycetota</taxon>
        <taxon>Actinomycetes</taxon>
        <taxon>Propionibacteriales</taxon>
        <taxon>Kribbellaceae</taxon>
        <taxon>Kribbella</taxon>
    </lineage>
</organism>
<gene>
    <name evidence="1" type="ORF">ABN611_36850</name>
</gene>
<dbReference type="InterPro" id="IPR053977">
    <property type="entry name" value="Rv2466c-like"/>
</dbReference>
<dbReference type="EMBL" id="CP158165">
    <property type="protein sequence ID" value="XBV24116.1"/>
    <property type="molecule type" value="Genomic_DNA"/>
</dbReference>
<dbReference type="SUPFAM" id="SSF52833">
    <property type="entry name" value="Thioredoxin-like"/>
    <property type="match status" value="1"/>
</dbReference>
<dbReference type="Gene3D" id="3.40.30.10">
    <property type="entry name" value="Glutaredoxin"/>
    <property type="match status" value="1"/>
</dbReference>
<evidence type="ECO:0000313" key="1">
    <source>
        <dbReference type="EMBL" id="XBV24116.1"/>
    </source>
</evidence>
<dbReference type="Pfam" id="PF22234">
    <property type="entry name" value="Rv2466c-like"/>
    <property type="match status" value="1"/>
</dbReference>
<reference evidence="1" key="1">
    <citation type="submission" date="2024-06" db="EMBL/GenBank/DDBJ databases">
        <title>Kribbella sp. strain HUAS MG21 genome sequences.</title>
        <authorList>
            <person name="Mo P."/>
        </authorList>
    </citation>
    <scope>NUCLEOTIDE SEQUENCE</scope>
    <source>
        <strain evidence="1">HUAS MG21</strain>
    </source>
</reference>
<dbReference type="AlphaFoldDB" id="A0AAU7TBJ7"/>
<protein>
    <submittedName>
        <fullName evidence="1">Disulfide bond formation protein DsbA</fullName>
    </submittedName>
</protein>
<name>A0AAU7TBJ7_9ACTN</name>
<proteinExistence type="predicted"/>
<dbReference type="InterPro" id="IPR036249">
    <property type="entry name" value="Thioredoxin-like_sf"/>
</dbReference>
<dbReference type="RefSeq" id="WP_350276943.1">
    <property type="nucleotide sequence ID" value="NZ_CP158165.1"/>
</dbReference>
<sequence>MTDHDQTGADLDLWDRLTTSYFTERAGFTPAAGFRERTENARRATVASGTTPRVDLYVDPICPYTWLVACWLQEVAAHRTLDLQYHVMSLRFLNEDRDGSHLDGTEGPSRVATAVVVHHGREAFRAWHGAFGNQIFDHWRYPTPAEYRAAATEALAATGLPTALAAAADTTQYDEALRRSHDEGTVPVGVDGGTPVVHLDGVAYFGPVLNAVPLGDDALRLFDGVRLLARTRDFFELKRTRSTPPDVRYRPTKGEARS</sequence>
<accession>A0AAU7TBJ7</accession>